<dbReference type="EMBL" id="MTCZ01000041">
    <property type="protein sequence ID" value="OWP84344.1"/>
    <property type="molecule type" value="Genomic_DNA"/>
</dbReference>
<gene>
    <name evidence="1" type="ORF">BWK59_05840</name>
</gene>
<reference evidence="1 2" key="1">
    <citation type="journal article" date="2017" name="Infect. Genet. Evol.">
        <title>Comparative genome analysis of fish pathogen Flavobacterium columnare reveals extensive sequence diversity within the species.</title>
        <authorList>
            <person name="Kayansamruaj P."/>
            <person name="Dong H.T."/>
            <person name="Hirono I."/>
            <person name="Kondo H."/>
            <person name="Senapin S."/>
            <person name="Rodkhum C."/>
        </authorList>
    </citation>
    <scope>NUCLEOTIDE SEQUENCE [LARGE SCALE GENOMIC DNA]</scope>
    <source>
        <strain evidence="1 2">1215</strain>
    </source>
</reference>
<evidence type="ECO:0000313" key="1">
    <source>
        <dbReference type="EMBL" id="OWP84344.1"/>
    </source>
</evidence>
<sequence length="136" mass="15755">MFKKHLKEIEMNQDKKQLAQDYFERHTGNECFITSDNRVFHTQGSAAGYANTLKDDAVDKFTRSEVTPPVEDLEDQEDEHQYSDQDILNFDTTSAKYPEINALFTALKLEAPTKKQQDLVEAIEKEKARILNEKNQ</sequence>
<dbReference type="AlphaFoldDB" id="A0A2D0AIJ8"/>
<comment type="caution">
    <text evidence="1">The sequence shown here is derived from an EMBL/GenBank/DDBJ whole genome shotgun (WGS) entry which is preliminary data.</text>
</comment>
<proteinExistence type="predicted"/>
<protein>
    <submittedName>
        <fullName evidence="1">Uncharacterized protein</fullName>
    </submittedName>
</protein>
<name>A0A2D0AIJ8_9FLAO</name>
<accession>A0A2D0AIJ8</accession>
<organism evidence="1 2">
    <name type="scientific">Flavobacterium davisii</name>
    <dbReference type="NCBI Taxonomy" id="2906077"/>
    <lineage>
        <taxon>Bacteria</taxon>
        <taxon>Pseudomonadati</taxon>
        <taxon>Bacteroidota</taxon>
        <taxon>Flavobacteriia</taxon>
        <taxon>Flavobacteriales</taxon>
        <taxon>Flavobacteriaceae</taxon>
        <taxon>Flavobacterium</taxon>
    </lineage>
</organism>
<dbReference type="Proteomes" id="UP000197768">
    <property type="component" value="Unassembled WGS sequence"/>
</dbReference>
<evidence type="ECO:0000313" key="2">
    <source>
        <dbReference type="Proteomes" id="UP000197768"/>
    </source>
</evidence>